<dbReference type="OrthoDB" id="272289at2759"/>
<dbReference type="AlphaFoldDB" id="A0A9P1MA36"/>
<dbReference type="PANTHER" id="PTHR43817">
    <property type="entry name" value="GLYCOSYL HYDROLASE"/>
    <property type="match status" value="1"/>
</dbReference>
<dbReference type="CDD" id="cd23265">
    <property type="entry name" value="beta-trefoil_ABD_ABFB-like"/>
    <property type="match status" value="1"/>
</dbReference>
<dbReference type="EC" id="3.2.1.55" evidence="3"/>
<evidence type="ECO:0000256" key="4">
    <source>
        <dbReference type="ARBA" id="ARBA00022729"/>
    </source>
</evidence>
<dbReference type="GO" id="GO:0046373">
    <property type="term" value="P:L-arabinose metabolic process"/>
    <property type="evidence" value="ECO:0007669"/>
    <property type="project" value="InterPro"/>
</dbReference>
<evidence type="ECO:0000256" key="2">
    <source>
        <dbReference type="ARBA" id="ARBA00009865"/>
    </source>
</evidence>
<proteinExistence type="inferred from homology"/>
<evidence type="ECO:0000256" key="3">
    <source>
        <dbReference type="ARBA" id="ARBA00012670"/>
    </source>
</evidence>
<evidence type="ECO:0000256" key="1">
    <source>
        <dbReference type="ARBA" id="ARBA00001462"/>
    </source>
</evidence>
<dbReference type="SUPFAM" id="SSF75005">
    <property type="entry name" value="Arabinanase/levansucrase/invertase"/>
    <property type="match status" value="1"/>
</dbReference>
<keyword evidence="5 7" id="KW-0378">Hydrolase</keyword>
<dbReference type="InterPro" id="IPR036195">
    <property type="entry name" value="AbfB_ABD_sf"/>
</dbReference>
<dbReference type="GO" id="GO:0046556">
    <property type="term" value="F:alpha-L-arabinofuranosidase activity"/>
    <property type="evidence" value="ECO:0007669"/>
    <property type="project" value="UniProtKB-EC"/>
</dbReference>
<reference evidence="9" key="1">
    <citation type="submission" date="2022-11" db="EMBL/GenBank/DDBJ databases">
        <authorList>
            <person name="Scott C."/>
            <person name="Bruce N."/>
        </authorList>
    </citation>
    <scope>NUCLEOTIDE SEQUENCE</scope>
</reference>
<comment type="catalytic activity">
    <reaction evidence="1">
        <text>Hydrolysis of terminal non-reducing alpha-L-arabinofuranoside residues in alpha-L-arabinosides.</text>
        <dbReference type="EC" id="3.2.1.55"/>
    </reaction>
</comment>
<dbReference type="CDD" id="cd18817">
    <property type="entry name" value="GH43f_LbAraf43-like"/>
    <property type="match status" value="1"/>
</dbReference>
<evidence type="ECO:0000256" key="7">
    <source>
        <dbReference type="RuleBase" id="RU361187"/>
    </source>
</evidence>
<evidence type="ECO:0000256" key="5">
    <source>
        <dbReference type="ARBA" id="ARBA00022801"/>
    </source>
</evidence>
<dbReference type="InterPro" id="IPR006710">
    <property type="entry name" value="Glyco_hydro_43"/>
</dbReference>
<accession>A0A9P1MA36</accession>
<comment type="caution">
    <text evidence="9">The sequence shown here is derived from an EMBL/GenBank/DDBJ whole genome shotgun (WGS) entry which is preliminary data.</text>
</comment>
<protein>
    <recommendedName>
        <fullName evidence="3">non-reducing end alpha-L-arabinofuranosidase</fullName>
        <ecNumber evidence="3">3.2.1.55</ecNumber>
    </recommendedName>
</protein>
<dbReference type="PANTHER" id="PTHR43817:SF1">
    <property type="entry name" value="HYDROLASE, FAMILY 43, PUTATIVE (AFU_ORTHOLOGUE AFUA_3G01660)-RELATED"/>
    <property type="match status" value="1"/>
</dbReference>
<dbReference type="Gene3D" id="2.115.10.20">
    <property type="entry name" value="Glycosyl hydrolase domain, family 43"/>
    <property type="match status" value="1"/>
</dbReference>
<dbReference type="Proteomes" id="UP000838763">
    <property type="component" value="Unassembled WGS sequence"/>
</dbReference>
<keyword evidence="6 7" id="KW-0326">Glycosidase</keyword>
<dbReference type="SUPFAM" id="SSF110221">
    <property type="entry name" value="AbfB domain"/>
    <property type="match status" value="1"/>
</dbReference>
<evidence type="ECO:0000259" key="8">
    <source>
        <dbReference type="Pfam" id="PF05270"/>
    </source>
</evidence>
<sequence>MVSLYSSTATCSPAVSYTNTLIEQRADPHILKHDDGWYYFTATVPAYDRIILRKSETIQGLADAPETTIWTRKPAGSGTGSGQVWAPELHRIDGKWYIYVALGVSGEWRIRAFVLEGTGDDPLTATWVEKGIIKTNWDTFSLDASTFVANGTRYLVWAQLDPTWAKEGTSLLLAPLENPWTIRGPALAISRPDLPWERIGHNVNEGPYVIQRNGTIFMTYSASATDYNYCMGLLTASEGSDLMDPSSWSKAKEPVFKSNAPTSQWGPGHSCFTVSEDGMSDLLVFHDRGYRDIKGDPLNDPNRRTRVQKVYWKADGTPDFGIPVADGNTPVRLKVASASGLFVTAQDDALVGLALPSVEASQFRIVTPGLAGDGTLSLESASSPGLFISYSGTEVKLGEDDKSDAFSKASSFYQRQGLSDESGVSFELINGSEIMDKLEDAATNLDDELRVAIRFITTNIPTEPSGRAARIANDFAQRISGLMRAFS</sequence>
<evidence type="ECO:0000313" key="9">
    <source>
        <dbReference type="EMBL" id="CAI4213977.1"/>
    </source>
</evidence>
<dbReference type="Pfam" id="PF05270">
    <property type="entry name" value="AbfB"/>
    <property type="match status" value="1"/>
</dbReference>
<evidence type="ECO:0000256" key="6">
    <source>
        <dbReference type="ARBA" id="ARBA00023295"/>
    </source>
</evidence>
<dbReference type="InterPro" id="IPR023296">
    <property type="entry name" value="Glyco_hydro_beta-prop_sf"/>
</dbReference>
<name>A0A9P1MA36_9PEZI</name>
<keyword evidence="4" id="KW-0732">Signal</keyword>
<dbReference type="Pfam" id="PF04616">
    <property type="entry name" value="Glyco_hydro_43"/>
    <property type="match status" value="1"/>
</dbReference>
<dbReference type="Gene3D" id="2.80.10.50">
    <property type="match status" value="1"/>
</dbReference>
<dbReference type="EMBL" id="CALLCH030000010">
    <property type="protein sequence ID" value="CAI4213977.1"/>
    <property type="molecule type" value="Genomic_DNA"/>
</dbReference>
<keyword evidence="10" id="KW-1185">Reference proteome</keyword>
<feature type="domain" description="Alpha-L-arabinofuranosidase B arabinose-binding" evidence="8">
    <location>
        <begin position="359"/>
        <end position="430"/>
    </location>
</feature>
<gene>
    <name evidence="9" type="ORF">PPNO1_LOCUS3713</name>
</gene>
<comment type="similarity">
    <text evidence="2 7">Belongs to the glycosyl hydrolase 43 family.</text>
</comment>
<evidence type="ECO:0000313" key="10">
    <source>
        <dbReference type="Proteomes" id="UP000838763"/>
    </source>
</evidence>
<dbReference type="InterPro" id="IPR007934">
    <property type="entry name" value="AbfB_ABD"/>
</dbReference>
<organism evidence="9 10">
    <name type="scientific">Parascedosporium putredinis</name>
    <dbReference type="NCBI Taxonomy" id="1442378"/>
    <lineage>
        <taxon>Eukaryota</taxon>
        <taxon>Fungi</taxon>
        <taxon>Dikarya</taxon>
        <taxon>Ascomycota</taxon>
        <taxon>Pezizomycotina</taxon>
        <taxon>Sordariomycetes</taxon>
        <taxon>Hypocreomycetidae</taxon>
        <taxon>Microascales</taxon>
        <taxon>Microascaceae</taxon>
        <taxon>Parascedosporium</taxon>
    </lineage>
</organism>